<keyword evidence="2" id="KW-0670">Pyruvate</keyword>
<gene>
    <name evidence="2" type="ORF">IQ13_2513</name>
</gene>
<keyword evidence="3" id="KW-1185">Reference proteome</keyword>
<proteinExistence type="predicted"/>
<sequence>MPSSTYPPLNTLPLIPKLDALLIDLLQSLSPEEWQAPTVAKLWTVKDVAAHLLDTTLRNISTSRDGFFGEKAENIHSYADLVAFLNNLNMSWTNTAKRISPQLLITLLQQSCKEYDAHLQTLDPFAPAIFSVAWAGQETSPNWFHIAREYTEKFLHQQQIRDAVGKQALFTKELFGPFIDTFMYALPHTYRNVDAAIGTTVKVVVTTDIGGEWIISKQKPGWQFVSSISTEPNGSLSIDPNTAWKLFSKSMQPADALPLVELAGEKTLAANALQMVSVMA</sequence>
<dbReference type="GO" id="GO:0046872">
    <property type="term" value="F:metal ion binding"/>
    <property type="evidence" value="ECO:0007669"/>
    <property type="project" value="InterPro"/>
</dbReference>
<reference evidence="2 3" key="1">
    <citation type="journal article" date="2015" name="Stand. Genomic Sci.">
        <title>Genomic Encyclopedia of Bacterial and Archaeal Type Strains, Phase III: the genomes of soil and plant-associated and newly described type strains.</title>
        <authorList>
            <person name="Whitman W.B."/>
            <person name="Woyke T."/>
            <person name="Klenk H.P."/>
            <person name="Zhou Y."/>
            <person name="Lilburn T.G."/>
            <person name="Beck B.J."/>
            <person name="De Vos P."/>
            <person name="Vandamme P."/>
            <person name="Eisen J.A."/>
            <person name="Garrity G."/>
            <person name="Hugenholtz P."/>
            <person name="Kyrpides N.C."/>
        </authorList>
    </citation>
    <scope>NUCLEOTIDE SEQUENCE [LARGE SCALE GENOMIC DNA]</scope>
    <source>
        <strain evidence="2 3">CGMCC 1.7271</strain>
    </source>
</reference>
<evidence type="ECO:0000313" key="2">
    <source>
        <dbReference type="EMBL" id="TWI81495.1"/>
    </source>
</evidence>
<keyword evidence="2" id="KW-0413">Isomerase</keyword>
<evidence type="ECO:0000313" key="3">
    <source>
        <dbReference type="Proteomes" id="UP000316167"/>
    </source>
</evidence>
<dbReference type="AlphaFoldDB" id="A0A562SJQ9"/>
<dbReference type="InterPro" id="IPR034660">
    <property type="entry name" value="DinB/YfiT-like"/>
</dbReference>
<comment type="caution">
    <text evidence="2">The sequence shown here is derived from an EMBL/GenBank/DDBJ whole genome shotgun (WGS) entry which is preliminary data.</text>
</comment>
<dbReference type="SUPFAM" id="SSF109854">
    <property type="entry name" value="DinB/YfiT-like putative metalloenzymes"/>
    <property type="match status" value="1"/>
</dbReference>
<evidence type="ECO:0000259" key="1">
    <source>
        <dbReference type="Pfam" id="PF11716"/>
    </source>
</evidence>
<protein>
    <submittedName>
        <fullName evidence="2">Mycothiol maleylpyruvate isomerase-like protein</fullName>
    </submittedName>
</protein>
<accession>A0A562SJQ9</accession>
<dbReference type="GO" id="GO:0016853">
    <property type="term" value="F:isomerase activity"/>
    <property type="evidence" value="ECO:0007669"/>
    <property type="project" value="UniProtKB-KW"/>
</dbReference>
<dbReference type="Proteomes" id="UP000316167">
    <property type="component" value="Unassembled WGS sequence"/>
</dbReference>
<name>A0A562SJQ9_9BACT</name>
<dbReference type="Pfam" id="PF11716">
    <property type="entry name" value="MDMPI_N"/>
    <property type="match status" value="1"/>
</dbReference>
<dbReference type="InterPro" id="IPR024344">
    <property type="entry name" value="MDMPI_metal-binding"/>
</dbReference>
<dbReference type="RefSeq" id="WP_144886691.1">
    <property type="nucleotide sequence ID" value="NZ_VLLE01000004.1"/>
</dbReference>
<dbReference type="EMBL" id="VLLE01000004">
    <property type="protein sequence ID" value="TWI81495.1"/>
    <property type="molecule type" value="Genomic_DNA"/>
</dbReference>
<dbReference type="OrthoDB" id="154293at2"/>
<dbReference type="Gene3D" id="1.20.120.450">
    <property type="entry name" value="dinb family like domain"/>
    <property type="match status" value="1"/>
</dbReference>
<feature type="domain" description="Mycothiol-dependent maleylpyruvate isomerase metal-binding" evidence="1">
    <location>
        <begin position="20"/>
        <end position="160"/>
    </location>
</feature>
<organism evidence="2 3">
    <name type="scientific">Lacibacter cauensis</name>
    <dbReference type="NCBI Taxonomy" id="510947"/>
    <lineage>
        <taxon>Bacteria</taxon>
        <taxon>Pseudomonadati</taxon>
        <taxon>Bacteroidota</taxon>
        <taxon>Chitinophagia</taxon>
        <taxon>Chitinophagales</taxon>
        <taxon>Chitinophagaceae</taxon>
        <taxon>Lacibacter</taxon>
    </lineage>
</organism>